<proteinExistence type="inferred from homology"/>
<comment type="similarity">
    <text evidence="6">Belongs to the UPF0316 family.</text>
</comment>
<keyword evidence="5 6" id="KW-0472">Membrane</keyword>
<reference evidence="10" key="2">
    <citation type="submission" date="2019-01" db="EMBL/GenBank/DDBJ databases">
        <title>Genome sequence of Desulfonema ishimotonii strain Tokyo 01.</title>
        <authorList>
            <person name="Fukui M."/>
        </authorList>
    </citation>
    <scope>NUCLEOTIDE SEQUENCE [LARGE SCALE GENOMIC DNA]</scope>
    <source>
        <strain evidence="10">Tokyo 01</strain>
    </source>
</reference>
<evidence type="ECO:0000256" key="4">
    <source>
        <dbReference type="ARBA" id="ARBA00022989"/>
    </source>
</evidence>
<feature type="transmembrane region" description="Helical" evidence="6">
    <location>
        <begin position="6"/>
        <end position="30"/>
    </location>
</feature>
<dbReference type="EMBL" id="BEXT01000001">
    <property type="protein sequence ID" value="GBC61846.1"/>
    <property type="molecule type" value="Genomic_DNA"/>
</dbReference>
<dbReference type="Pfam" id="PF10035">
    <property type="entry name" value="DUF2179"/>
    <property type="match status" value="1"/>
</dbReference>
<keyword evidence="10" id="KW-1185">Reference proteome</keyword>
<feature type="transmembrane region" description="Helical" evidence="6">
    <location>
        <begin position="68"/>
        <end position="88"/>
    </location>
</feature>
<evidence type="ECO:0000256" key="5">
    <source>
        <dbReference type="ARBA" id="ARBA00023136"/>
    </source>
</evidence>
<comment type="subcellular location">
    <subcellularLocation>
        <location evidence="1 6">Cell membrane</location>
        <topology evidence="1 6">Multi-pass membrane protein</topology>
    </subcellularLocation>
</comment>
<feature type="transmembrane region" description="Helical" evidence="6">
    <location>
        <begin position="42"/>
        <end position="62"/>
    </location>
</feature>
<reference evidence="10" key="1">
    <citation type="submission" date="2017-11" db="EMBL/GenBank/DDBJ databases">
        <authorList>
            <person name="Watanabe M."/>
            <person name="Kojima H."/>
        </authorList>
    </citation>
    <scope>NUCLEOTIDE SEQUENCE [LARGE SCALE GENOMIC DNA]</scope>
    <source>
        <strain evidence="10">Tokyo 01</strain>
    </source>
</reference>
<evidence type="ECO:0000256" key="1">
    <source>
        <dbReference type="ARBA" id="ARBA00004651"/>
    </source>
</evidence>
<evidence type="ECO:0000256" key="2">
    <source>
        <dbReference type="ARBA" id="ARBA00022475"/>
    </source>
</evidence>
<dbReference type="PANTHER" id="PTHR40060:SF1">
    <property type="entry name" value="UPF0316 PROTEIN YEBE"/>
    <property type="match status" value="1"/>
</dbReference>
<dbReference type="InterPro" id="IPR022930">
    <property type="entry name" value="UPF0316"/>
</dbReference>
<dbReference type="AlphaFoldDB" id="A0A401FY26"/>
<evidence type="ECO:0000256" key="3">
    <source>
        <dbReference type="ARBA" id="ARBA00022692"/>
    </source>
</evidence>
<dbReference type="HAMAP" id="MF_01515">
    <property type="entry name" value="UPF0316"/>
    <property type="match status" value="1"/>
</dbReference>
<sequence length="197" mass="21913">MMDNELIFQYVLIPGLICFARICDVTLGTIRIMYVSRGLKSLAALLGLFEILIWLFSMGQIMQNLDNYANYLAYAAGYALGNYIGISIEEKLSLGVVMLRIFTQKNANRLLTHLNSANFGATNVRAESASGPVDVIFTIIKRKKLDEVVRIIKAFNPNAIYSVEEVKFVNSLPLTAGSTLRRTPVPAVGKFPARQKF</sequence>
<feature type="domain" description="DUF5698" evidence="8">
    <location>
        <begin position="29"/>
        <end position="86"/>
    </location>
</feature>
<evidence type="ECO:0000313" key="9">
    <source>
        <dbReference type="EMBL" id="GBC61846.1"/>
    </source>
</evidence>
<dbReference type="Pfam" id="PF18955">
    <property type="entry name" value="DUF5698"/>
    <property type="match status" value="1"/>
</dbReference>
<dbReference type="OrthoDB" id="48231at2"/>
<keyword evidence="4 6" id="KW-1133">Transmembrane helix</keyword>
<evidence type="ECO:0000259" key="7">
    <source>
        <dbReference type="Pfam" id="PF10035"/>
    </source>
</evidence>
<dbReference type="GO" id="GO:0005886">
    <property type="term" value="C:plasma membrane"/>
    <property type="evidence" value="ECO:0007669"/>
    <property type="project" value="UniProtKB-SubCell"/>
</dbReference>
<name>A0A401FY26_9BACT</name>
<dbReference type="PANTHER" id="PTHR40060">
    <property type="entry name" value="UPF0316 PROTEIN YEBE"/>
    <property type="match status" value="1"/>
</dbReference>
<dbReference type="InterPro" id="IPR044035">
    <property type="entry name" value="DUF5698"/>
</dbReference>
<evidence type="ECO:0000313" key="10">
    <source>
        <dbReference type="Proteomes" id="UP000288096"/>
    </source>
</evidence>
<dbReference type="RefSeq" id="WP_124329080.1">
    <property type="nucleotide sequence ID" value="NZ_BEXT01000001.1"/>
</dbReference>
<dbReference type="NCBIfam" id="NF003191">
    <property type="entry name" value="PRK04164.1-2"/>
    <property type="match status" value="1"/>
</dbReference>
<dbReference type="CDD" id="cd16381">
    <property type="entry name" value="YitT_C_like_1"/>
    <property type="match status" value="1"/>
</dbReference>
<evidence type="ECO:0000256" key="6">
    <source>
        <dbReference type="HAMAP-Rule" id="MF_01515"/>
    </source>
</evidence>
<accession>A0A401FY26</accession>
<dbReference type="Proteomes" id="UP000288096">
    <property type="component" value="Unassembled WGS sequence"/>
</dbReference>
<gene>
    <name evidence="9" type="ORF">DENIS_2808</name>
</gene>
<feature type="domain" description="DUF2179" evidence="7">
    <location>
        <begin position="119"/>
        <end position="169"/>
    </location>
</feature>
<protein>
    <recommendedName>
        <fullName evidence="6">UPF0316 protein DENIS_2808</fullName>
    </recommendedName>
</protein>
<comment type="caution">
    <text evidence="9">The sequence shown here is derived from an EMBL/GenBank/DDBJ whole genome shotgun (WGS) entry which is preliminary data.</text>
</comment>
<keyword evidence="3 6" id="KW-0812">Transmembrane</keyword>
<organism evidence="9 10">
    <name type="scientific">Desulfonema ishimotonii</name>
    <dbReference type="NCBI Taxonomy" id="45657"/>
    <lineage>
        <taxon>Bacteria</taxon>
        <taxon>Pseudomonadati</taxon>
        <taxon>Thermodesulfobacteriota</taxon>
        <taxon>Desulfobacteria</taxon>
        <taxon>Desulfobacterales</taxon>
        <taxon>Desulfococcaceae</taxon>
        <taxon>Desulfonema</taxon>
    </lineage>
</organism>
<dbReference type="InterPro" id="IPR019264">
    <property type="entry name" value="DUF2179"/>
</dbReference>
<keyword evidence="2 6" id="KW-1003">Cell membrane</keyword>
<evidence type="ECO:0000259" key="8">
    <source>
        <dbReference type="Pfam" id="PF18955"/>
    </source>
</evidence>